<keyword evidence="3 4" id="KW-0408">Iron</keyword>
<dbReference type="EMBL" id="JAQGEF010000006">
    <property type="protein sequence ID" value="MDA3614460.1"/>
    <property type="molecule type" value="Genomic_DNA"/>
</dbReference>
<evidence type="ECO:0000256" key="5">
    <source>
        <dbReference type="SAM" id="MobiDB-lite"/>
    </source>
</evidence>
<proteinExistence type="predicted"/>
<sequence>MKINTSIFLAIVGVAALTSCGRDKRSTGKVYMPDMAISRAYETYAPLDSNKFTTDANAWHSADGDVKIFYNSLPVSGTVSRSNDTKYNYPLAFDKAGDTANYYASRFVKNPVTSLTKEELEETERKYLVKCGICHGAKLDGNGPLWKDGDGPYPAAPKNLMTLEMADGTMFHSMTYGRNLMGSYASQLTPKQRWEIIYYIRVKQGKVNQDAPAPTEPVADSTATVAAAH</sequence>
<dbReference type="Pfam" id="PF13442">
    <property type="entry name" value="Cytochrome_CBB3"/>
    <property type="match status" value="1"/>
</dbReference>
<keyword evidence="2 4" id="KW-0479">Metal-binding</keyword>
<dbReference type="SUPFAM" id="SSF46626">
    <property type="entry name" value="Cytochrome c"/>
    <property type="match status" value="1"/>
</dbReference>
<evidence type="ECO:0000313" key="8">
    <source>
        <dbReference type="Proteomes" id="UP001210231"/>
    </source>
</evidence>
<dbReference type="Gene3D" id="1.10.760.10">
    <property type="entry name" value="Cytochrome c-like domain"/>
    <property type="match status" value="1"/>
</dbReference>
<evidence type="ECO:0000313" key="7">
    <source>
        <dbReference type="EMBL" id="MDA3614460.1"/>
    </source>
</evidence>
<keyword evidence="8" id="KW-1185">Reference proteome</keyword>
<dbReference type="PANTHER" id="PTHR40394">
    <property type="entry name" value="LIPOPROTEIN-RELATED"/>
    <property type="match status" value="1"/>
</dbReference>
<dbReference type="PROSITE" id="PS51257">
    <property type="entry name" value="PROKAR_LIPOPROTEIN"/>
    <property type="match status" value="1"/>
</dbReference>
<organism evidence="7 8">
    <name type="scientific">Polluticaenibacter yanchengensis</name>
    <dbReference type="NCBI Taxonomy" id="3014562"/>
    <lineage>
        <taxon>Bacteria</taxon>
        <taxon>Pseudomonadati</taxon>
        <taxon>Bacteroidota</taxon>
        <taxon>Chitinophagia</taxon>
        <taxon>Chitinophagales</taxon>
        <taxon>Chitinophagaceae</taxon>
        <taxon>Polluticaenibacter</taxon>
    </lineage>
</organism>
<reference evidence="7 8" key="1">
    <citation type="submission" date="2022-12" db="EMBL/GenBank/DDBJ databases">
        <title>Chitinophagaceae gen. sp. nov., a new member of the family Chitinophagaceae, isolated from soil in a chemical factory.</title>
        <authorList>
            <person name="Ke Z."/>
        </authorList>
    </citation>
    <scope>NUCLEOTIDE SEQUENCE [LARGE SCALE GENOMIC DNA]</scope>
    <source>
        <strain evidence="7 8">LY-5</strain>
    </source>
</reference>
<dbReference type="PANTHER" id="PTHR40394:SF2">
    <property type="entry name" value="QUINOL:CYTOCHROME C OXIDOREDUCTASE MEMBRANE PROTEIN"/>
    <property type="match status" value="1"/>
</dbReference>
<dbReference type="PROSITE" id="PS51007">
    <property type="entry name" value="CYTC"/>
    <property type="match status" value="1"/>
</dbReference>
<dbReference type="InterPro" id="IPR009056">
    <property type="entry name" value="Cyt_c-like_dom"/>
</dbReference>
<keyword evidence="1 4" id="KW-0349">Heme</keyword>
<name>A0ABT4UI51_9BACT</name>
<dbReference type="RefSeq" id="WP_407030787.1">
    <property type="nucleotide sequence ID" value="NZ_JAQGEF010000006.1"/>
</dbReference>
<evidence type="ECO:0000256" key="4">
    <source>
        <dbReference type="PROSITE-ProRule" id="PRU00433"/>
    </source>
</evidence>
<feature type="region of interest" description="Disordered" evidence="5">
    <location>
        <begin position="209"/>
        <end position="229"/>
    </location>
</feature>
<feature type="domain" description="Cytochrome c" evidence="6">
    <location>
        <begin position="118"/>
        <end position="204"/>
    </location>
</feature>
<dbReference type="InterPro" id="IPR036909">
    <property type="entry name" value="Cyt_c-like_dom_sf"/>
</dbReference>
<evidence type="ECO:0000256" key="2">
    <source>
        <dbReference type="ARBA" id="ARBA00022723"/>
    </source>
</evidence>
<protein>
    <submittedName>
        <fullName evidence="7">Cytochrome c</fullName>
    </submittedName>
</protein>
<comment type="caution">
    <text evidence="7">The sequence shown here is derived from an EMBL/GenBank/DDBJ whole genome shotgun (WGS) entry which is preliminary data.</text>
</comment>
<gene>
    <name evidence="7" type="ORF">O3P16_06545</name>
</gene>
<evidence type="ECO:0000259" key="6">
    <source>
        <dbReference type="PROSITE" id="PS51007"/>
    </source>
</evidence>
<accession>A0ABT4UI51</accession>
<evidence type="ECO:0000256" key="1">
    <source>
        <dbReference type="ARBA" id="ARBA00022617"/>
    </source>
</evidence>
<evidence type="ECO:0000256" key="3">
    <source>
        <dbReference type="ARBA" id="ARBA00023004"/>
    </source>
</evidence>
<dbReference type="Proteomes" id="UP001210231">
    <property type="component" value="Unassembled WGS sequence"/>
</dbReference>